<dbReference type="Proteomes" id="UP000199208">
    <property type="component" value="Unassembled WGS sequence"/>
</dbReference>
<gene>
    <name evidence="1" type="ORF">SAMN03080599_03261</name>
</gene>
<dbReference type="STRING" id="1120920.SAMN03080599_03261"/>
<protein>
    <submittedName>
        <fullName evidence="1">Uncharacterized protein</fullName>
    </submittedName>
</protein>
<dbReference type="EMBL" id="FMWL01000030">
    <property type="protein sequence ID" value="SCZ82007.1"/>
    <property type="molecule type" value="Genomic_DNA"/>
</dbReference>
<name>A0A1G5S7B5_9FIRM</name>
<organism evidence="1 2">
    <name type="scientific">Acidaminobacter hydrogenoformans DSM 2784</name>
    <dbReference type="NCBI Taxonomy" id="1120920"/>
    <lineage>
        <taxon>Bacteria</taxon>
        <taxon>Bacillati</taxon>
        <taxon>Bacillota</taxon>
        <taxon>Clostridia</taxon>
        <taxon>Peptostreptococcales</taxon>
        <taxon>Acidaminobacteraceae</taxon>
        <taxon>Acidaminobacter</taxon>
    </lineage>
</organism>
<accession>A0A1G5S7B5</accession>
<evidence type="ECO:0000313" key="1">
    <source>
        <dbReference type="EMBL" id="SCZ82007.1"/>
    </source>
</evidence>
<reference evidence="1 2" key="1">
    <citation type="submission" date="2016-10" db="EMBL/GenBank/DDBJ databases">
        <authorList>
            <person name="de Groot N.N."/>
        </authorList>
    </citation>
    <scope>NUCLEOTIDE SEQUENCE [LARGE SCALE GENOMIC DNA]</scope>
    <source>
        <strain evidence="1 2">DSM 2784</strain>
    </source>
</reference>
<proteinExistence type="predicted"/>
<sequence>MHYFFEKNNAGEESPTPTFIIEPLFNQFESLEIASSLKSSPEFNISLTLRQYYRRIMTLYETRIGGKVPLEST</sequence>
<evidence type="ECO:0000313" key="2">
    <source>
        <dbReference type="Proteomes" id="UP000199208"/>
    </source>
</evidence>
<keyword evidence="2" id="KW-1185">Reference proteome</keyword>
<dbReference type="AlphaFoldDB" id="A0A1G5S7B5"/>